<reference evidence="10 11" key="1">
    <citation type="submission" date="2018-12" db="EMBL/GenBank/DDBJ databases">
        <authorList>
            <person name="Toschakov S.V."/>
        </authorList>
    </citation>
    <scope>NUCLEOTIDE SEQUENCE [LARGE SCALE GENOMIC DNA]</scope>
    <source>
        <strain evidence="10 11">GM2012</strain>
    </source>
</reference>
<feature type="transmembrane region" description="Helical" evidence="5">
    <location>
        <begin position="613"/>
        <end position="634"/>
    </location>
</feature>
<name>A0A432MJX7_9BACT</name>
<evidence type="ECO:0000313" key="11">
    <source>
        <dbReference type="Proteomes" id="UP000280296"/>
    </source>
</evidence>
<dbReference type="PANTHER" id="PTHR33507:SF3">
    <property type="entry name" value="INNER MEMBRANE PROTEIN YBBJ"/>
    <property type="match status" value="1"/>
</dbReference>
<dbReference type="GO" id="GO:0008233">
    <property type="term" value="F:peptidase activity"/>
    <property type="evidence" value="ECO:0007669"/>
    <property type="project" value="UniProtKB-KW"/>
</dbReference>
<dbReference type="Gene3D" id="2.40.50.140">
    <property type="entry name" value="Nucleic acid-binding proteins"/>
    <property type="match status" value="1"/>
</dbReference>
<keyword evidence="6" id="KW-0732">Signal</keyword>
<keyword evidence="2 5" id="KW-0812">Transmembrane</keyword>
<keyword evidence="4 5" id="KW-0472">Membrane</keyword>
<dbReference type="RefSeq" id="WP_126725618.1">
    <property type="nucleotide sequence ID" value="NZ_RYZH01000020.1"/>
</dbReference>
<dbReference type="InterPro" id="IPR012340">
    <property type="entry name" value="NA-bd_OB-fold"/>
</dbReference>
<gene>
    <name evidence="10" type="ORF">TsocGM_12055</name>
</gene>
<dbReference type="InterPro" id="IPR052165">
    <property type="entry name" value="Membrane_assoc_protease"/>
</dbReference>
<evidence type="ECO:0000259" key="8">
    <source>
        <dbReference type="Pfam" id="PF24961"/>
    </source>
</evidence>
<dbReference type="AlphaFoldDB" id="A0A432MJX7"/>
<dbReference type="EMBL" id="RYZH01000020">
    <property type="protein sequence ID" value="RUL87560.1"/>
    <property type="molecule type" value="Genomic_DNA"/>
</dbReference>
<dbReference type="GO" id="GO:0005886">
    <property type="term" value="C:plasma membrane"/>
    <property type="evidence" value="ECO:0007669"/>
    <property type="project" value="TreeGrafter"/>
</dbReference>
<evidence type="ECO:0000259" key="7">
    <source>
        <dbReference type="Pfam" id="PF01957"/>
    </source>
</evidence>
<evidence type="ECO:0000259" key="9">
    <source>
        <dbReference type="Pfam" id="PF25145"/>
    </source>
</evidence>
<feature type="domain" description="NfeD-like C-terminal" evidence="7">
    <location>
        <begin position="671"/>
        <end position="723"/>
    </location>
</feature>
<comment type="caution">
    <text evidence="10">The sequence shown here is derived from an EMBL/GenBank/DDBJ whole genome shotgun (WGS) entry which is preliminary data.</text>
</comment>
<organism evidence="10 11">
    <name type="scientific">Tautonia sociabilis</name>
    <dbReference type="NCBI Taxonomy" id="2080755"/>
    <lineage>
        <taxon>Bacteria</taxon>
        <taxon>Pseudomonadati</taxon>
        <taxon>Planctomycetota</taxon>
        <taxon>Planctomycetia</taxon>
        <taxon>Isosphaerales</taxon>
        <taxon>Isosphaeraceae</taxon>
        <taxon>Tautonia</taxon>
    </lineage>
</organism>
<reference evidence="10 11" key="2">
    <citation type="submission" date="2019-01" db="EMBL/GenBank/DDBJ databases">
        <title>Tautonia sociabilis, a novel thermotolerant planctomycete of Isosphaeraceae family, isolated from a 4000 m deep subterranean habitat.</title>
        <authorList>
            <person name="Kovaleva O.L."/>
            <person name="Elcheninov A.G."/>
            <person name="Van Heerden E."/>
            <person name="Toshchakov S.V."/>
            <person name="Novikov A."/>
            <person name="Bonch-Osmolovskaya E.A."/>
            <person name="Kublanov I.V."/>
        </authorList>
    </citation>
    <scope>NUCLEOTIDE SEQUENCE [LARGE SCALE GENOMIC DNA]</scope>
    <source>
        <strain evidence="10 11">GM2012</strain>
    </source>
</reference>
<evidence type="ECO:0000256" key="5">
    <source>
        <dbReference type="SAM" id="Phobius"/>
    </source>
</evidence>
<dbReference type="Pfam" id="PF01957">
    <property type="entry name" value="NfeD"/>
    <property type="match status" value="1"/>
</dbReference>
<dbReference type="Pfam" id="PF25145">
    <property type="entry name" value="NfeD1b_N"/>
    <property type="match status" value="1"/>
</dbReference>
<accession>A0A432MJX7</accession>
<keyword evidence="11" id="KW-1185">Reference proteome</keyword>
<sequence>MSPDAPDRSGSPPATSRCAPFAALAMLLGTSIATAAPQERGAPPGHFFRIEQPIDSDRADRLQSAVEAVVRSANASGAEPVLVFEIRPGDSDFGICMSVADFILRRLARAEKTIAFVPEPLAGYATFIALACDEIVLGPEATIGPITPDGEDVRPGLVGFAETIARAKGRPPDLVIGMLDPNTELLRVRTADGLVDYVLEPRLEAYRQQHAILDSRPFWEAGARGRLSAEEARSEGIVRGFAADRAQVARLYDLRGLSDATDLDADRLQAVWIRIAGPIDTTLETYVSREVARARKRGDNLVVLQLDTPGGQLQAADDLAQRLLRLEGMKTVAYVRDRALGVAALAALACDEIVLHRDGKLGKVDATVSGTRVEPLSDRDRDVVSDRLADLAEQKGYPTAVARALVDPAVEVIEALDTHTAQVTLIDRATLEAEPGRFVEQGTVVPGESVLTASSENAERLGLARLVVADDEEFKALLGLGDDVVRLRGPSWVDSLVGVLNTPIMSGLLLFIGFFMLVVEMKLPGIGLPAITSCLAFLLFFWSRYLGGTADGLEIILFIVGLLCLALELFVFPGFGVFGMSGVFLILFSVVMASHTFIIPTEEFQYRQMSRTLVLLMLSIAGVFVGAILLGRYFPSLPLFDKLVLRADTNAPDSGFEEKPFFESDSPFAFLLGETGRTTTVLRPTGKARFGEIITDVIAERNFIEQDSLIQVVDVQGSRIIVKQLS</sequence>
<dbReference type="Gene3D" id="3.90.226.10">
    <property type="entry name" value="2-enoyl-CoA Hydratase, Chain A, domain 1"/>
    <property type="match status" value="2"/>
</dbReference>
<dbReference type="Pfam" id="PF24961">
    <property type="entry name" value="NfeD_membrane"/>
    <property type="match status" value="1"/>
</dbReference>
<dbReference type="InterPro" id="IPR056738">
    <property type="entry name" value="NfeD1b_N"/>
</dbReference>
<feature type="transmembrane region" description="Helical" evidence="5">
    <location>
        <begin position="526"/>
        <end position="543"/>
    </location>
</feature>
<dbReference type="GO" id="GO:0006508">
    <property type="term" value="P:proteolysis"/>
    <property type="evidence" value="ECO:0007669"/>
    <property type="project" value="UniProtKB-KW"/>
</dbReference>
<dbReference type="InterPro" id="IPR029045">
    <property type="entry name" value="ClpP/crotonase-like_dom_sf"/>
</dbReference>
<feature type="domain" description="NfeD1b N-terminal" evidence="9">
    <location>
        <begin position="273"/>
        <end position="427"/>
    </location>
</feature>
<evidence type="ECO:0000313" key="10">
    <source>
        <dbReference type="EMBL" id="RUL87560.1"/>
    </source>
</evidence>
<feature type="signal peptide" evidence="6">
    <location>
        <begin position="1"/>
        <end position="35"/>
    </location>
</feature>
<keyword evidence="3 5" id="KW-1133">Transmembrane helix</keyword>
<evidence type="ECO:0000256" key="3">
    <source>
        <dbReference type="ARBA" id="ARBA00022989"/>
    </source>
</evidence>
<proteinExistence type="predicted"/>
<comment type="subcellular location">
    <subcellularLocation>
        <location evidence="1">Membrane</location>
        <topology evidence="1">Multi-pass membrane protein</topology>
    </subcellularLocation>
</comment>
<dbReference type="PANTHER" id="PTHR33507">
    <property type="entry name" value="INNER MEMBRANE PROTEIN YBBJ"/>
    <property type="match status" value="1"/>
</dbReference>
<feature type="transmembrane region" description="Helical" evidence="5">
    <location>
        <begin position="496"/>
        <end position="519"/>
    </location>
</feature>
<evidence type="ECO:0000256" key="4">
    <source>
        <dbReference type="ARBA" id="ARBA00023136"/>
    </source>
</evidence>
<dbReference type="OrthoDB" id="284354at2"/>
<evidence type="ECO:0000256" key="2">
    <source>
        <dbReference type="ARBA" id="ARBA00022692"/>
    </source>
</evidence>
<keyword evidence="10" id="KW-0645">Protease</keyword>
<feature type="domain" description="NfeD integral membrane" evidence="8">
    <location>
        <begin position="505"/>
        <end position="629"/>
    </location>
</feature>
<keyword evidence="10" id="KW-0378">Hydrolase</keyword>
<dbReference type="InterPro" id="IPR056739">
    <property type="entry name" value="NfeD_membrane"/>
</dbReference>
<dbReference type="Proteomes" id="UP000280296">
    <property type="component" value="Unassembled WGS sequence"/>
</dbReference>
<feature type="transmembrane region" description="Helical" evidence="5">
    <location>
        <begin position="555"/>
        <end position="575"/>
    </location>
</feature>
<evidence type="ECO:0000256" key="6">
    <source>
        <dbReference type="SAM" id="SignalP"/>
    </source>
</evidence>
<protein>
    <submittedName>
        <fullName evidence="10">Serine protease</fullName>
    </submittedName>
</protein>
<feature type="chain" id="PRO_5019176551" evidence="6">
    <location>
        <begin position="36"/>
        <end position="726"/>
    </location>
</feature>
<feature type="transmembrane region" description="Helical" evidence="5">
    <location>
        <begin position="582"/>
        <end position="601"/>
    </location>
</feature>
<dbReference type="InterPro" id="IPR002810">
    <property type="entry name" value="NfeD-like_C"/>
</dbReference>
<dbReference type="SUPFAM" id="SSF52096">
    <property type="entry name" value="ClpP/crotonase"/>
    <property type="match status" value="2"/>
</dbReference>
<evidence type="ECO:0000256" key="1">
    <source>
        <dbReference type="ARBA" id="ARBA00004141"/>
    </source>
</evidence>